<dbReference type="OrthoDB" id="3865442at2"/>
<dbReference type="RefSeq" id="WP_009328078.1">
    <property type="nucleotide sequence ID" value="NZ_AEJC01000516.1"/>
</dbReference>
<dbReference type="EMBL" id="AEJC01000516">
    <property type="protein sequence ID" value="EKX62466.1"/>
    <property type="molecule type" value="Genomic_DNA"/>
</dbReference>
<evidence type="ECO:0000313" key="1">
    <source>
        <dbReference type="EMBL" id="EKX62466.1"/>
    </source>
</evidence>
<sequence length="194" mass="22597">MKWTDPRDMGPEEYTAYLREEKQAEEEAAHNPALAAWLHAQKQAFETWKRHREGWGPWDFTVDSLARLEAMVRATYASPAQAREKAGEAEITVAAWYLGEVHNRAFGTQWRLTPDGDGLPRPRITPPWDRRIEFYFTDPEHIEEDARPVYTPTDVICSLPAQPPERGLLHRISTRWEVPTSCDDPYCRYHQNSY</sequence>
<protein>
    <submittedName>
        <fullName evidence="1">Uncharacterized protein</fullName>
    </submittedName>
</protein>
<keyword evidence="2" id="KW-1185">Reference proteome</keyword>
<reference evidence="1 2" key="1">
    <citation type="submission" date="2012-11" db="EMBL/GenBank/DDBJ databases">
        <authorList>
            <person name="Huguet-Tapia J.C."/>
            <person name="Durkin A.S."/>
            <person name="Pettis G.S."/>
            <person name="Badger J.H."/>
        </authorList>
    </citation>
    <scope>NUCLEOTIDE SEQUENCE [LARGE SCALE GENOMIC DNA]</scope>
    <source>
        <strain evidence="1 2">91-03</strain>
    </source>
</reference>
<dbReference type="PATRIC" id="fig|698759.3.peg.6840"/>
<proteinExistence type="predicted"/>
<dbReference type="GeneID" id="301700868"/>
<evidence type="ECO:0000313" key="2">
    <source>
        <dbReference type="Proteomes" id="UP000010411"/>
    </source>
</evidence>
<dbReference type="AlphaFoldDB" id="L1KNU2"/>
<gene>
    <name evidence="1" type="ORF">STRIP9103_09547</name>
</gene>
<dbReference type="Proteomes" id="UP000010411">
    <property type="component" value="Unassembled WGS sequence"/>
</dbReference>
<comment type="caution">
    <text evidence="1">The sequence shown here is derived from an EMBL/GenBank/DDBJ whole genome shotgun (WGS) entry which is preliminary data.</text>
</comment>
<organism evidence="1 2">
    <name type="scientific">Streptomyces ipomoeae 91-03</name>
    <dbReference type="NCBI Taxonomy" id="698759"/>
    <lineage>
        <taxon>Bacteria</taxon>
        <taxon>Bacillati</taxon>
        <taxon>Actinomycetota</taxon>
        <taxon>Actinomycetes</taxon>
        <taxon>Kitasatosporales</taxon>
        <taxon>Streptomycetaceae</taxon>
        <taxon>Streptomyces</taxon>
    </lineage>
</organism>
<name>L1KNU2_9ACTN</name>
<accession>L1KNU2</accession>